<proteinExistence type="inferred from homology"/>
<keyword evidence="9 17" id="KW-0963">Cytoplasm</keyword>
<evidence type="ECO:0000256" key="1">
    <source>
        <dbReference type="ARBA" id="ARBA00000683"/>
    </source>
</evidence>
<dbReference type="InterPro" id="IPR008731">
    <property type="entry name" value="PTS_EIN"/>
</dbReference>
<evidence type="ECO:0000256" key="7">
    <source>
        <dbReference type="ARBA" id="ARBA00016544"/>
    </source>
</evidence>
<evidence type="ECO:0000256" key="6">
    <source>
        <dbReference type="ARBA" id="ARBA00012232"/>
    </source>
</evidence>
<feature type="domain" description="PEP-utilising enzyme mobile" evidence="18">
    <location>
        <begin position="151"/>
        <end position="219"/>
    </location>
</feature>
<dbReference type="EMBL" id="BAABCP010000001">
    <property type="protein sequence ID" value="GAA3943251.1"/>
    <property type="molecule type" value="Genomic_DNA"/>
</dbReference>
<dbReference type="PANTHER" id="PTHR46244:SF3">
    <property type="entry name" value="PHOSPHOENOLPYRUVATE-PROTEIN PHOSPHOTRANSFERASE"/>
    <property type="match status" value="1"/>
</dbReference>
<dbReference type="NCBIfam" id="TIGR01417">
    <property type="entry name" value="PTS_I_fam"/>
    <property type="match status" value="1"/>
</dbReference>
<evidence type="ECO:0000256" key="12">
    <source>
        <dbReference type="ARBA" id="ARBA00022683"/>
    </source>
</evidence>
<dbReference type="Pfam" id="PF05524">
    <property type="entry name" value="PEP-utilisers_N"/>
    <property type="match status" value="1"/>
</dbReference>
<dbReference type="InterPro" id="IPR018274">
    <property type="entry name" value="PEP_util_AS"/>
</dbReference>
<evidence type="ECO:0000313" key="22">
    <source>
        <dbReference type="Proteomes" id="UP001501591"/>
    </source>
</evidence>
<evidence type="ECO:0000256" key="15">
    <source>
        <dbReference type="ARBA" id="ARBA00022842"/>
    </source>
</evidence>
<reference evidence="22" key="1">
    <citation type="journal article" date="2019" name="Int. J. Syst. Evol. Microbiol.">
        <title>The Global Catalogue of Microorganisms (GCM) 10K type strain sequencing project: providing services to taxonomists for standard genome sequencing and annotation.</title>
        <authorList>
            <consortium name="The Broad Institute Genomics Platform"/>
            <consortium name="The Broad Institute Genome Sequencing Center for Infectious Disease"/>
            <person name="Wu L."/>
            <person name="Ma J."/>
        </authorList>
    </citation>
    <scope>NUCLEOTIDE SEQUENCE [LARGE SCALE GENOMIC DNA]</scope>
    <source>
        <strain evidence="22">JCM 17024</strain>
    </source>
</reference>
<comment type="subcellular location">
    <subcellularLocation>
        <location evidence="4 17">Cytoplasm</location>
    </subcellularLocation>
</comment>
<keyword evidence="22" id="KW-1185">Reference proteome</keyword>
<evidence type="ECO:0000256" key="14">
    <source>
        <dbReference type="ARBA" id="ARBA00022777"/>
    </source>
</evidence>
<dbReference type="InterPro" id="IPR036618">
    <property type="entry name" value="PtsI_HPr-bd_sf"/>
</dbReference>
<dbReference type="PRINTS" id="PR01736">
    <property type="entry name" value="PHPHTRNFRASE"/>
</dbReference>
<dbReference type="PANTHER" id="PTHR46244">
    <property type="entry name" value="PHOSPHOENOLPYRUVATE-PROTEIN PHOSPHOTRANSFERASE"/>
    <property type="match status" value="1"/>
</dbReference>
<keyword evidence="10 17" id="KW-0762">Sugar transport</keyword>
<dbReference type="InterPro" id="IPR000121">
    <property type="entry name" value="PEP_util_C"/>
</dbReference>
<dbReference type="InterPro" id="IPR024692">
    <property type="entry name" value="PTS_EI"/>
</dbReference>
<comment type="function">
    <text evidence="3 17">General (non sugar-specific) component of the phosphoenolpyruvate-dependent sugar phosphotransferase system (sugar PTS). This major carbohydrate active-transport system catalyzes the phosphorylation of incoming sugar substrates concomitantly with their translocation across the cell membrane. Enzyme I transfers the phosphoryl group from phosphoenolpyruvate (PEP) to the phosphoryl carrier protein (HPr).</text>
</comment>
<dbReference type="Pfam" id="PF02896">
    <property type="entry name" value="PEP-utilizers_C"/>
    <property type="match status" value="1"/>
</dbReference>
<comment type="caution">
    <text evidence="21">The sequence shown here is derived from an EMBL/GenBank/DDBJ whole genome shotgun (WGS) entry which is preliminary data.</text>
</comment>
<gene>
    <name evidence="21" type="primary">ptsP</name>
    <name evidence="21" type="ORF">GCM10022383_21370</name>
</gene>
<dbReference type="InterPro" id="IPR006318">
    <property type="entry name" value="PTS_EI-like"/>
</dbReference>
<feature type="domain" description="PEP-utilising enzyme C-terminal" evidence="19">
    <location>
        <begin position="244"/>
        <end position="520"/>
    </location>
</feature>
<feature type="domain" description="Phosphotransferase system enzyme I N-terminal" evidence="20">
    <location>
        <begin position="5"/>
        <end position="121"/>
    </location>
</feature>
<keyword evidence="13 17" id="KW-0479">Metal-binding</keyword>
<dbReference type="InterPro" id="IPR008279">
    <property type="entry name" value="PEP-util_enz_mobile_dom"/>
</dbReference>
<keyword evidence="11 17" id="KW-0808">Transferase</keyword>
<dbReference type="EC" id="2.7.3.9" evidence="6 17"/>
<comment type="cofactor">
    <cofactor evidence="2 17">
        <name>Mg(2+)</name>
        <dbReference type="ChEBI" id="CHEBI:18420"/>
    </cofactor>
</comment>
<evidence type="ECO:0000256" key="5">
    <source>
        <dbReference type="ARBA" id="ARBA00007837"/>
    </source>
</evidence>
<dbReference type="PIRSF" id="PIRSF000732">
    <property type="entry name" value="PTS_enzyme_I"/>
    <property type="match status" value="1"/>
</dbReference>
<evidence type="ECO:0000256" key="10">
    <source>
        <dbReference type="ARBA" id="ARBA00022597"/>
    </source>
</evidence>
<dbReference type="Pfam" id="PF00391">
    <property type="entry name" value="PEP-utilizers"/>
    <property type="match status" value="1"/>
</dbReference>
<evidence type="ECO:0000259" key="18">
    <source>
        <dbReference type="Pfam" id="PF00391"/>
    </source>
</evidence>
<evidence type="ECO:0000256" key="11">
    <source>
        <dbReference type="ARBA" id="ARBA00022679"/>
    </source>
</evidence>
<protein>
    <recommendedName>
        <fullName evidence="7 17">Phosphoenolpyruvate-protein phosphotransferase</fullName>
        <ecNumber evidence="6 17">2.7.3.9</ecNumber>
    </recommendedName>
    <alternativeName>
        <fullName evidence="16 17">Phosphotransferase system, enzyme I</fullName>
    </alternativeName>
</protein>
<keyword evidence="14 17" id="KW-0418">Kinase</keyword>
<dbReference type="PROSITE" id="PS00370">
    <property type="entry name" value="PEP_ENZYMES_PHOS_SITE"/>
    <property type="match status" value="1"/>
</dbReference>
<evidence type="ECO:0000256" key="16">
    <source>
        <dbReference type="ARBA" id="ARBA00033235"/>
    </source>
</evidence>
<keyword evidence="8 17" id="KW-0813">Transport</keyword>
<name>A0ABP7ND24_9MICO</name>
<dbReference type="SUPFAM" id="SSF51621">
    <property type="entry name" value="Phosphoenolpyruvate/pyruvate domain"/>
    <property type="match status" value="1"/>
</dbReference>
<comment type="catalytic activity">
    <reaction evidence="1 17">
        <text>L-histidyl-[protein] + phosphoenolpyruvate = N(pros)-phospho-L-histidyl-[protein] + pyruvate</text>
        <dbReference type="Rhea" id="RHEA:23880"/>
        <dbReference type="Rhea" id="RHEA-COMP:9745"/>
        <dbReference type="Rhea" id="RHEA-COMP:9746"/>
        <dbReference type="ChEBI" id="CHEBI:15361"/>
        <dbReference type="ChEBI" id="CHEBI:29979"/>
        <dbReference type="ChEBI" id="CHEBI:58702"/>
        <dbReference type="ChEBI" id="CHEBI:64837"/>
        <dbReference type="EC" id="2.7.3.9"/>
    </reaction>
</comment>
<evidence type="ECO:0000313" key="21">
    <source>
        <dbReference type="EMBL" id="GAA3943251.1"/>
    </source>
</evidence>
<evidence type="ECO:0000256" key="13">
    <source>
        <dbReference type="ARBA" id="ARBA00022723"/>
    </source>
</evidence>
<dbReference type="InterPro" id="IPR040442">
    <property type="entry name" value="Pyrv_kinase-like_dom_sf"/>
</dbReference>
<dbReference type="SUPFAM" id="SSF52009">
    <property type="entry name" value="Phosphohistidine domain"/>
    <property type="match status" value="1"/>
</dbReference>
<dbReference type="Gene3D" id="3.50.30.10">
    <property type="entry name" value="Phosphohistidine domain"/>
    <property type="match status" value="1"/>
</dbReference>
<evidence type="ECO:0000259" key="20">
    <source>
        <dbReference type="Pfam" id="PF05524"/>
    </source>
</evidence>
<evidence type="ECO:0000256" key="2">
    <source>
        <dbReference type="ARBA" id="ARBA00001946"/>
    </source>
</evidence>
<evidence type="ECO:0000256" key="17">
    <source>
        <dbReference type="PIRNR" id="PIRNR000732"/>
    </source>
</evidence>
<dbReference type="Proteomes" id="UP001501591">
    <property type="component" value="Unassembled WGS sequence"/>
</dbReference>
<dbReference type="Gene3D" id="1.10.274.10">
    <property type="entry name" value="PtsI, HPr-binding domain"/>
    <property type="match status" value="1"/>
</dbReference>
<evidence type="ECO:0000256" key="9">
    <source>
        <dbReference type="ARBA" id="ARBA00022490"/>
    </source>
</evidence>
<evidence type="ECO:0000259" key="19">
    <source>
        <dbReference type="Pfam" id="PF02896"/>
    </source>
</evidence>
<comment type="similarity">
    <text evidence="5 17">Belongs to the PEP-utilizing enzyme family.</text>
</comment>
<keyword evidence="15 17" id="KW-0460">Magnesium</keyword>
<dbReference type="InterPro" id="IPR050499">
    <property type="entry name" value="PEP-utilizing_PTS_enzyme"/>
</dbReference>
<keyword evidence="12 17" id="KW-0598">Phosphotransferase system</keyword>
<evidence type="ECO:0000256" key="4">
    <source>
        <dbReference type="ARBA" id="ARBA00004496"/>
    </source>
</evidence>
<evidence type="ECO:0000256" key="8">
    <source>
        <dbReference type="ARBA" id="ARBA00022448"/>
    </source>
</evidence>
<dbReference type="Gene3D" id="3.20.20.60">
    <property type="entry name" value="Phosphoenolpyruvate-binding domains"/>
    <property type="match status" value="1"/>
</dbReference>
<dbReference type="InterPro" id="IPR015813">
    <property type="entry name" value="Pyrv/PenolPyrv_kinase-like_dom"/>
</dbReference>
<organism evidence="21 22">
    <name type="scientific">Microbacterium soli</name>
    <dbReference type="NCBI Taxonomy" id="446075"/>
    <lineage>
        <taxon>Bacteria</taxon>
        <taxon>Bacillati</taxon>
        <taxon>Actinomycetota</taxon>
        <taxon>Actinomycetes</taxon>
        <taxon>Micrococcales</taxon>
        <taxon>Microbacteriaceae</taxon>
        <taxon>Microbacterium</taxon>
    </lineage>
</organism>
<sequence length="551" mass="56354">MSTLRGVGIGQGIATGPVVRMTEALPAPERTDSTAGAAAERERVRSAVTAVAADLQQRADSAGGAAAEVLEAQAMIAEDPTLMDEIDTRIDEGTTAEWAVHDAFAGFRATLEAVGGYLGERAADLEDIAQRVLARLQGVPAPGVPDPGHPFVLVARDLAPADTALLDLDQVLALITSDGGPTSHTAILAREKGIVAVVGAADASSLEDGRTVIVDAAAGTVNDSPTEAELAVAAERIAARAAAGAAPATPGALADGTAIALLANLGKPGDAADAVARGAEGVGLFRTEFLFLSSAQAPTIQQQREAYIELLRPFEGRKVVVRMLDAGADKPLAFLNDAHEENPALGLRGLRALRASEDILREQLTALAEADAATAADLWVMAPMVTTVEETAYFTALAREYGLKTAGVMVEVPASALLADRVLAHADFASIGTNDLTQYTMAADRLLGSVASFQDPWHPAVLRLVREVGDAGARTGKPVGICGEAAADPLLAVVLVGLGATSLSMAPAALADVRRSLSQHSLDDARRIAAAAADADDAAAARAAAQAAAQI</sequence>
<accession>A0ABP7ND24</accession>
<evidence type="ECO:0000256" key="3">
    <source>
        <dbReference type="ARBA" id="ARBA00002728"/>
    </source>
</evidence>
<dbReference type="InterPro" id="IPR036637">
    <property type="entry name" value="Phosphohistidine_dom_sf"/>
</dbReference>
<dbReference type="RefSeq" id="WP_344819567.1">
    <property type="nucleotide sequence ID" value="NZ_BAABCP010000001.1"/>
</dbReference>
<dbReference type="SUPFAM" id="SSF47831">
    <property type="entry name" value="Enzyme I of the PEP:sugar phosphotransferase system HPr-binding (sub)domain"/>
    <property type="match status" value="1"/>
</dbReference>